<dbReference type="GeneID" id="11520854"/>
<dbReference type="GO" id="GO:0000702">
    <property type="term" value="F:oxidized base lesion DNA N-glycosylase activity"/>
    <property type="evidence" value="ECO:0007669"/>
    <property type="project" value="UniProtKB-ARBA"/>
</dbReference>
<feature type="domain" description="HhH-GPD" evidence="2">
    <location>
        <begin position="334"/>
        <end position="529"/>
    </location>
</feature>
<dbReference type="PANTHER" id="PTHR47203">
    <property type="match status" value="1"/>
</dbReference>
<dbReference type="InterPro" id="IPR011257">
    <property type="entry name" value="DNA_glycosylase"/>
</dbReference>
<dbReference type="Pfam" id="PF00730">
    <property type="entry name" value="HhH-GPD"/>
    <property type="match status" value="1"/>
</dbReference>
<dbReference type="GO" id="GO:0006285">
    <property type="term" value="P:base-excision repair, AP site formation"/>
    <property type="evidence" value="ECO:0007669"/>
    <property type="project" value="UniProtKB-ARBA"/>
</dbReference>
<sequence>MQTRAAAKRFAAAAEAARSAIGTPSQPTTLTQPPETANDPSPAHNPEPVGKATRGSKLTRAGKKKAPPVKGGWALPHGMGVGVAKQDDGSLLKTEETPLVLGSIGLSSTAVAGQIRDNSPADSQSSTKQDVPRRTRQTRLSLRVTKAGLTNRNNLPKEDKPNVSLEEVDNPSIKQDDGRPSKRARTARLAAGQTVDSPATTRATLALALAETEKDQTTEPTALKLLVFRGVTFQDGMFAKSSDKIIVDTSKFLDPNFKRIVKRGKENPYGLTPGLSPYPYRRVPTPEACEEVHRILSEFHGEVKQPEKMPSASLEVAGCGEVPCVLDALLRTLISGNTLMAMADAAIKNLAQHYGLRTEGTGAGSINWEKVRLSSHQELVEVIKIAGNGPKKARHIKQILDMVYEENLQRAQGQPSLTKANPIQRGDGTCVATQNLLSLDHMHSMSKDEAMAKFVSYPGIGIKTAACVTLFCLRMPCFAVDTHVHKFCRWLGWVPAKADPDNCFRHGEVMVPDHLKYGLHQLFIRHGQQCFKCRKVTKPGTKEWDEAPDCPLEHLLDRSKDEAAAKPKRNGKVEEESDPEDASSGMED</sequence>
<dbReference type="EMBL" id="CP003010">
    <property type="protein sequence ID" value="AEO65079.1"/>
    <property type="molecule type" value="Genomic_DNA"/>
</dbReference>
<dbReference type="Proteomes" id="UP000008181">
    <property type="component" value="Chromosome 2"/>
</dbReference>
<dbReference type="RefSeq" id="XP_003651415.1">
    <property type="nucleotide sequence ID" value="XM_003651367.1"/>
</dbReference>
<evidence type="ECO:0000256" key="1">
    <source>
        <dbReference type="SAM" id="MobiDB-lite"/>
    </source>
</evidence>
<reference evidence="3 4" key="1">
    <citation type="journal article" date="2011" name="Nat. Biotechnol.">
        <title>Comparative genomic analysis of the thermophilic biomass-degrading fungi Myceliophthora thermophila and Thielavia terrestris.</title>
        <authorList>
            <person name="Berka R.M."/>
            <person name="Grigoriev I.V."/>
            <person name="Otillar R."/>
            <person name="Salamov A."/>
            <person name="Grimwood J."/>
            <person name="Reid I."/>
            <person name="Ishmael N."/>
            <person name="John T."/>
            <person name="Darmond C."/>
            <person name="Moisan M.-C."/>
            <person name="Henrissat B."/>
            <person name="Coutinho P.M."/>
            <person name="Lombard V."/>
            <person name="Natvig D.O."/>
            <person name="Lindquist E."/>
            <person name="Schmutz J."/>
            <person name="Lucas S."/>
            <person name="Harris P."/>
            <person name="Powlowski J."/>
            <person name="Bellemare A."/>
            <person name="Taylor D."/>
            <person name="Butler G."/>
            <person name="de Vries R.P."/>
            <person name="Allijn I.E."/>
            <person name="van den Brink J."/>
            <person name="Ushinsky S."/>
            <person name="Storms R."/>
            <person name="Powell A.J."/>
            <person name="Paulsen I.T."/>
            <person name="Elbourne L.D.H."/>
            <person name="Baker S.E."/>
            <person name="Magnuson J."/>
            <person name="LaBoissiere S."/>
            <person name="Clutterbuck A.J."/>
            <person name="Martinez D."/>
            <person name="Wogulis M."/>
            <person name="de Leon A.L."/>
            <person name="Rey M.W."/>
            <person name="Tsang A."/>
        </authorList>
    </citation>
    <scope>NUCLEOTIDE SEQUENCE [LARGE SCALE GENOMIC DNA]</scope>
    <source>
        <strain evidence="4">ATCC 38088 / NRRL 8126</strain>
    </source>
</reference>
<dbReference type="InterPro" id="IPR003265">
    <property type="entry name" value="HhH-GPD_domain"/>
</dbReference>
<dbReference type="HOGENOM" id="CLU_012862_9_4_1"/>
<organism evidence="3 4">
    <name type="scientific">Thermothielavioides terrestris (strain ATCC 38088 / NRRL 8126)</name>
    <name type="common">Thielavia terrestris</name>
    <dbReference type="NCBI Taxonomy" id="578455"/>
    <lineage>
        <taxon>Eukaryota</taxon>
        <taxon>Fungi</taxon>
        <taxon>Dikarya</taxon>
        <taxon>Ascomycota</taxon>
        <taxon>Pezizomycotina</taxon>
        <taxon>Sordariomycetes</taxon>
        <taxon>Sordariomycetidae</taxon>
        <taxon>Sordariales</taxon>
        <taxon>Chaetomiaceae</taxon>
        <taxon>Thermothielavioides</taxon>
        <taxon>Thermothielavioides terrestris</taxon>
    </lineage>
</organism>
<dbReference type="SUPFAM" id="SSF48150">
    <property type="entry name" value="DNA-glycosylase"/>
    <property type="match status" value="1"/>
</dbReference>
<keyword evidence="4" id="KW-1185">Reference proteome</keyword>
<dbReference type="AlphaFoldDB" id="G2R373"/>
<feature type="compositionally biased region" description="Low complexity" evidence="1">
    <location>
        <begin position="1"/>
        <end position="36"/>
    </location>
</feature>
<dbReference type="SMART" id="SM00478">
    <property type="entry name" value="ENDO3c"/>
    <property type="match status" value="1"/>
</dbReference>
<dbReference type="Gene3D" id="1.10.1670.10">
    <property type="entry name" value="Helix-hairpin-Helix base-excision DNA repair enzymes (C-terminal)"/>
    <property type="match status" value="1"/>
</dbReference>
<name>G2R373_THETT</name>
<dbReference type="InterPro" id="IPR023170">
    <property type="entry name" value="HhH_base_excis_C"/>
</dbReference>
<evidence type="ECO:0000313" key="3">
    <source>
        <dbReference type="EMBL" id="AEO65079.1"/>
    </source>
</evidence>
<dbReference type="PANTHER" id="PTHR47203:SF1">
    <property type="entry name" value="HYPOTHETICAL BASE EXCISION DNA REPAIR PROTEIN (EUROFUNG)"/>
    <property type="match status" value="1"/>
</dbReference>
<accession>G2R373</accession>
<dbReference type="OrthoDB" id="5607at2759"/>
<feature type="region of interest" description="Disordered" evidence="1">
    <location>
        <begin position="557"/>
        <end position="588"/>
    </location>
</feature>
<dbReference type="Gene3D" id="1.10.340.30">
    <property type="entry name" value="Hypothetical protein, domain 2"/>
    <property type="match status" value="1"/>
</dbReference>
<protein>
    <recommendedName>
        <fullName evidence="2">HhH-GPD domain-containing protein</fullName>
    </recommendedName>
</protein>
<feature type="compositionally biased region" description="Polar residues" evidence="1">
    <location>
        <begin position="116"/>
        <end position="129"/>
    </location>
</feature>
<evidence type="ECO:0000259" key="2">
    <source>
        <dbReference type="SMART" id="SM00478"/>
    </source>
</evidence>
<feature type="compositionally biased region" description="Acidic residues" evidence="1">
    <location>
        <begin position="575"/>
        <end position="588"/>
    </location>
</feature>
<dbReference type="eggNOG" id="ENOG502QRUG">
    <property type="taxonomic scope" value="Eukaryota"/>
</dbReference>
<gene>
    <name evidence="3" type="ORF">THITE_2111678</name>
</gene>
<dbReference type="KEGG" id="ttt:THITE_2111678"/>
<feature type="region of interest" description="Disordered" evidence="1">
    <location>
        <begin position="1"/>
        <end position="86"/>
    </location>
</feature>
<feature type="region of interest" description="Disordered" evidence="1">
    <location>
        <begin position="116"/>
        <end position="197"/>
    </location>
</feature>
<proteinExistence type="predicted"/>
<evidence type="ECO:0000313" key="4">
    <source>
        <dbReference type="Proteomes" id="UP000008181"/>
    </source>
</evidence>
<dbReference type="CDD" id="cd00056">
    <property type="entry name" value="ENDO3c"/>
    <property type="match status" value="1"/>
</dbReference>